<name>A0A841H0C8_9BACT</name>
<protein>
    <submittedName>
        <fullName evidence="4">Choline kinase</fullName>
    </submittedName>
</protein>
<keyword evidence="4" id="KW-0418">Kinase</keyword>
<dbReference type="SUPFAM" id="SSF53448">
    <property type="entry name" value="Nucleotide-diphospho-sugar transferases"/>
    <property type="match status" value="1"/>
</dbReference>
<dbReference type="InterPro" id="IPR029044">
    <property type="entry name" value="Nucleotide-diphossugar_trans"/>
</dbReference>
<sequence>MDDATGGAGTWAVILAAGLGSRLGAEGRGVPKCLTPVAGTPILLRALAALEREGAGEVVIVVGCMAGVVRAAVGPRFGTLPVRYVENARFADTGTSESLRLGLQGVDPGAAVVVLEGDVVFEDAVLHRLLAAPHPNATVVEPWEPRLTGTFVDVDAQGMVRDWVHERDRPAGTPLQGKFKTVNLTRFGVADARAALASALQRAADQDGGHTPLESVMRRLVRDEGVEISAVPTGGLRWFEVDTPDDLAVAEAIFSPDAA</sequence>
<accession>A0A841H0C8</accession>
<evidence type="ECO:0000256" key="2">
    <source>
        <dbReference type="ARBA" id="ARBA00022695"/>
    </source>
</evidence>
<keyword evidence="5" id="KW-1185">Reference proteome</keyword>
<proteinExistence type="predicted"/>
<organism evidence="4 5">
    <name type="scientific">Longimicrobium terrae</name>
    <dbReference type="NCBI Taxonomy" id="1639882"/>
    <lineage>
        <taxon>Bacteria</taxon>
        <taxon>Pseudomonadati</taxon>
        <taxon>Gemmatimonadota</taxon>
        <taxon>Longimicrobiia</taxon>
        <taxon>Longimicrobiales</taxon>
        <taxon>Longimicrobiaceae</taxon>
        <taxon>Longimicrobium</taxon>
    </lineage>
</organism>
<dbReference type="InterPro" id="IPR050065">
    <property type="entry name" value="GlmU-like"/>
</dbReference>
<keyword evidence="2" id="KW-0548">Nucleotidyltransferase</keyword>
<dbReference type="GO" id="GO:0016779">
    <property type="term" value="F:nucleotidyltransferase activity"/>
    <property type="evidence" value="ECO:0007669"/>
    <property type="project" value="UniProtKB-KW"/>
</dbReference>
<dbReference type="Pfam" id="PF12804">
    <property type="entry name" value="NTP_transf_3"/>
    <property type="match status" value="1"/>
</dbReference>
<evidence type="ECO:0000313" key="4">
    <source>
        <dbReference type="EMBL" id="MBB6071426.1"/>
    </source>
</evidence>
<dbReference type="AlphaFoldDB" id="A0A841H0C8"/>
<dbReference type="CDD" id="cd02523">
    <property type="entry name" value="PC_cytidylyltransferase"/>
    <property type="match status" value="1"/>
</dbReference>
<evidence type="ECO:0000259" key="3">
    <source>
        <dbReference type="Pfam" id="PF12804"/>
    </source>
</evidence>
<keyword evidence="1" id="KW-0808">Transferase</keyword>
<reference evidence="4 5" key="1">
    <citation type="submission" date="2020-08" db="EMBL/GenBank/DDBJ databases">
        <title>Genomic Encyclopedia of Type Strains, Phase IV (KMG-IV): sequencing the most valuable type-strain genomes for metagenomic binning, comparative biology and taxonomic classification.</title>
        <authorList>
            <person name="Goeker M."/>
        </authorList>
    </citation>
    <scope>NUCLEOTIDE SEQUENCE [LARGE SCALE GENOMIC DNA]</scope>
    <source>
        <strain evidence="4 5">DSM 29007</strain>
    </source>
</reference>
<dbReference type="RefSeq" id="WP_170036694.1">
    <property type="nucleotide sequence ID" value="NZ_JABDTL010000002.1"/>
</dbReference>
<gene>
    <name evidence="4" type="ORF">HNQ61_003050</name>
</gene>
<dbReference type="EMBL" id="JACHIA010000008">
    <property type="protein sequence ID" value="MBB6071426.1"/>
    <property type="molecule type" value="Genomic_DNA"/>
</dbReference>
<dbReference type="Gene3D" id="3.90.550.10">
    <property type="entry name" value="Spore Coat Polysaccharide Biosynthesis Protein SpsA, Chain A"/>
    <property type="match status" value="1"/>
</dbReference>
<evidence type="ECO:0000313" key="5">
    <source>
        <dbReference type="Proteomes" id="UP000582837"/>
    </source>
</evidence>
<dbReference type="InterPro" id="IPR025877">
    <property type="entry name" value="MobA-like_NTP_Trfase"/>
</dbReference>
<dbReference type="PANTHER" id="PTHR43584">
    <property type="entry name" value="NUCLEOTIDYL TRANSFERASE"/>
    <property type="match status" value="1"/>
</dbReference>
<comment type="caution">
    <text evidence="4">The sequence shown here is derived from an EMBL/GenBank/DDBJ whole genome shotgun (WGS) entry which is preliminary data.</text>
</comment>
<feature type="domain" description="MobA-like NTP transferase" evidence="3">
    <location>
        <begin position="12"/>
        <end position="144"/>
    </location>
</feature>
<dbReference type="GO" id="GO:0016301">
    <property type="term" value="F:kinase activity"/>
    <property type="evidence" value="ECO:0007669"/>
    <property type="project" value="UniProtKB-KW"/>
</dbReference>
<evidence type="ECO:0000256" key="1">
    <source>
        <dbReference type="ARBA" id="ARBA00022679"/>
    </source>
</evidence>
<dbReference type="PANTHER" id="PTHR43584:SF8">
    <property type="entry name" value="N-ACETYLMURAMATE ALPHA-1-PHOSPHATE URIDYLYLTRANSFERASE"/>
    <property type="match status" value="1"/>
</dbReference>
<dbReference type="Proteomes" id="UP000582837">
    <property type="component" value="Unassembled WGS sequence"/>
</dbReference>